<comment type="caution">
    <text evidence="1">The sequence shown here is derived from an EMBL/GenBank/DDBJ whole genome shotgun (WGS) entry which is preliminary data.</text>
</comment>
<name>A0ACB8D3T5_DERSI</name>
<dbReference type="Proteomes" id="UP000821865">
    <property type="component" value="Chromosome 3"/>
</dbReference>
<reference evidence="1" key="1">
    <citation type="submission" date="2020-05" db="EMBL/GenBank/DDBJ databases">
        <title>Large-scale comparative analyses of tick genomes elucidate their genetic diversity and vector capacities.</title>
        <authorList>
            <person name="Jia N."/>
            <person name="Wang J."/>
            <person name="Shi W."/>
            <person name="Du L."/>
            <person name="Sun Y."/>
            <person name="Zhan W."/>
            <person name="Jiang J."/>
            <person name="Wang Q."/>
            <person name="Zhang B."/>
            <person name="Ji P."/>
            <person name="Sakyi L.B."/>
            <person name="Cui X."/>
            <person name="Yuan T."/>
            <person name="Jiang B."/>
            <person name="Yang W."/>
            <person name="Lam T.T.-Y."/>
            <person name="Chang Q."/>
            <person name="Ding S."/>
            <person name="Wang X."/>
            <person name="Zhu J."/>
            <person name="Ruan X."/>
            <person name="Zhao L."/>
            <person name="Wei J."/>
            <person name="Que T."/>
            <person name="Du C."/>
            <person name="Cheng J."/>
            <person name="Dai P."/>
            <person name="Han X."/>
            <person name="Huang E."/>
            <person name="Gao Y."/>
            <person name="Liu J."/>
            <person name="Shao H."/>
            <person name="Ye R."/>
            <person name="Li L."/>
            <person name="Wei W."/>
            <person name="Wang X."/>
            <person name="Wang C."/>
            <person name="Yang T."/>
            <person name="Huo Q."/>
            <person name="Li W."/>
            <person name="Guo W."/>
            <person name="Chen H."/>
            <person name="Zhou L."/>
            <person name="Ni X."/>
            <person name="Tian J."/>
            <person name="Zhou Y."/>
            <person name="Sheng Y."/>
            <person name="Liu T."/>
            <person name="Pan Y."/>
            <person name="Xia L."/>
            <person name="Li J."/>
            <person name="Zhao F."/>
            <person name="Cao W."/>
        </authorList>
    </citation>
    <scope>NUCLEOTIDE SEQUENCE</scope>
    <source>
        <strain evidence="1">Dsil-2018</strain>
    </source>
</reference>
<dbReference type="EMBL" id="CM023472">
    <property type="protein sequence ID" value="KAH7958934.1"/>
    <property type="molecule type" value="Genomic_DNA"/>
</dbReference>
<organism evidence="1 2">
    <name type="scientific">Dermacentor silvarum</name>
    <name type="common">Tick</name>
    <dbReference type="NCBI Taxonomy" id="543639"/>
    <lineage>
        <taxon>Eukaryota</taxon>
        <taxon>Metazoa</taxon>
        <taxon>Ecdysozoa</taxon>
        <taxon>Arthropoda</taxon>
        <taxon>Chelicerata</taxon>
        <taxon>Arachnida</taxon>
        <taxon>Acari</taxon>
        <taxon>Parasitiformes</taxon>
        <taxon>Ixodida</taxon>
        <taxon>Ixodoidea</taxon>
        <taxon>Ixodidae</taxon>
        <taxon>Rhipicephalinae</taxon>
        <taxon>Dermacentor</taxon>
    </lineage>
</organism>
<keyword evidence="2" id="KW-1185">Reference proteome</keyword>
<evidence type="ECO:0000313" key="1">
    <source>
        <dbReference type="EMBL" id="KAH7958934.1"/>
    </source>
</evidence>
<accession>A0ACB8D3T5</accession>
<proteinExistence type="predicted"/>
<gene>
    <name evidence="1" type="ORF">HPB49_006662</name>
</gene>
<evidence type="ECO:0000313" key="2">
    <source>
        <dbReference type="Proteomes" id="UP000821865"/>
    </source>
</evidence>
<sequence length="280" mass="31143">MSRGTNHRWIGRHALLALVLTVVVVCCCYEPAEAGSSPASALLPSTPALPSATTSQAKTVMYYDGKTIARVEYGADGVTLQTCRLFELDDEREAEPIIKAQGLPVQQVDFSAMLNLISQCRDLRDWSASTNSTPQWSASTLWSGIIPGTKWCGLGDIASSYEDLGTHVTVDVCCRAHDHCPVKLKAFRTGYDLVNFSLYTKSHCDCDRDFLNCLRRAKSHIADTIGNVYFNVIKVPCIRKVRKPVCTDRGLRYGRSDSSCETWAYQELGMQFVPTERHYD</sequence>
<protein>
    <submittedName>
        <fullName evidence="1">Uncharacterized protein</fullName>
    </submittedName>
</protein>